<keyword evidence="4" id="KW-1185">Reference proteome</keyword>
<dbReference type="AlphaFoldDB" id="A0A226H0Q9"/>
<dbReference type="RefSeq" id="WP_089050993.1">
    <property type="nucleotide sequence ID" value="NZ_FXTV01000006.1"/>
</dbReference>
<gene>
    <name evidence="3" type="ORF">B0A66_16685</name>
</gene>
<keyword evidence="1" id="KW-0472">Membrane</keyword>
<protein>
    <recommendedName>
        <fullName evidence="2">DUF3592 domain-containing protein</fullName>
    </recommendedName>
</protein>
<sequence length="146" mass="17084">MEKEKSKAGRIMLIISIIFLAITLYVTYYRYTKIQRAIFTTGKIVRFEKKIEEKRENNRTKKTTFYYPEFEFKDKTGRLVNVKSNAGKGNSPAYNVGEEIEIMYSPDDSSDAQINDFASLWLPTFVLGIFTLIFSFVTYIIRKKEL</sequence>
<reference evidence="3 4" key="1">
    <citation type="submission" date="2016-11" db="EMBL/GenBank/DDBJ databases">
        <title>Whole genomes of Flavobacteriaceae.</title>
        <authorList>
            <person name="Stine C."/>
            <person name="Li C."/>
            <person name="Tadesse D."/>
        </authorList>
    </citation>
    <scope>NUCLEOTIDE SEQUENCE [LARGE SCALE GENOMIC DNA]</scope>
    <source>
        <strain evidence="3 4">DSM 18292</strain>
    </source>
</reference>
<evidence type="ECO:0000313" key="3">
    <source>
        <dbReference type="EMBL" id="OXA87251.1"/>
    </source>
</evidence>
<feature type="transmembrane region" description="Helical" evidence="1">
    <location>
        <begin position="120"/>
        <end position="141"/>
    </location>
</feature>
<organism evidence="3 4">
    <name type="scientific">Flavobacterium hercynium</name>
    <dbReference type="NCBI Taxonomy" id="387094"/>
    <lineage>
        <taxon>Bacteria</taxon>
        <taxon>Pseudomonadati</taxon>
        <taxon>Bacteroidota</taxon>
        <taxon>Flavobacteriia</taxon>
        <taxon>Flavobacteriales</taxon>
        <taxon>Flavobacteriaceae</taxon>
        <taxon>Flavobacterium</taxon>
    </lineage>
</organism>
<feature type="domain" description="DUF3592" evidence="2">
    <location>
        <begin position="40"/>
        <end position="117"/>
    </location>
</feature>
<name>A0A226H0Q9_9FLAO</name>
<dbReference type="EMBL" id="MUGW01000036">
    <property type="protein sequence ID" value="OXA87251.1"/>
    <property type="molecule type" value="Genomic_DNA"/>
</dbReference>
<evidence type="ECO:0000313" key="4">
    <source>
        <dbReference type="Proteomes" id="UP000198345"/>
    </source>
</evidence>
<comment type="caution">
    <text evidence="3">The sequence shown here is derived from an EMBL/GenBank/DDBJ whole genome shotgun (WGS) entry which is preliminary data.</text>
</comment>
<feature type="transmembrane region" description="Helical" evidence="1">
    <location>
        <begin position="12"/>
        <end position="31"/>
    </location>
</feature>
<accession>A0A226H0Q9</accession>
<proteinExistence type="predicted"/>
<dbReference type="Pfam" id="PF12158">
    <property type="entry name" value="DUF3592"/>
    <property type="match status" value="1"/>
</dbReference>
<keyword evidence="1" id="KW-1133">Transmembrane helix</keyword>
<evidence type="ECO:0000256" key="1">
    <source>
        <dbReference type="SAM" id="Phobius"/>
    </source>
</evidence>
<evidence type="ECO:0000259" key="2">
    <source>
        <dbReference type="Pfam" id="PF12158"/>
    </source>
</evidence>
<dbReference type="OrthoDB" id="2242169at2"/>
<dbReference type="InterPro" id="IPR021994">
    <property type="entry name" value="DUF3592"/>
</dbReference>
<dbReference type="Proteomes" id="UP000198345">
    <property type="component" value="Unassembled WGS sequence"/>
</dbReference>
<keyword evidence="1" id="KW-0812">Transmembrane</keyword>